<dbReference type="Proteomes" id="UP001458880">
    <property type="component" value="Unassembled WGS sequence"/>
</dbReference>
<keyword evidence="3" id="KW-1185">Reference proteome</keyword>
<keyword evidence="1" id="KW-0472">Membrane</keyword>
<keyword evidence="1" id="KW-1133">Transmembrane helix</keyword>
<dbReference type="AlphaFoldDB" id="A0AAW1LQN6"/>
<evidence type="ECO:0000313" key="2">
    <source>
        <dbReference type="EMBL" id="KAK9736248.1"/>
    </source>
</evidence>
<proteinExistence type="predicted"/>
<evidence type="ECO:0000313" key="3">
    <source>
        <dbReference type="Proteomes" id="UP001458880"/>
    </source>
</evidence>
<gene>
    <name evidence="2" type="ORF">QE152_g12664</name>
</gene>
<organism evidence="2 3">
    <name type="scientific">Popillia japonica</name>
    <name type="common">Japanese beetle</name>
    <dbReference type="NCBI Taxonomy" id="7064"/>
    <lineage>
        <taxon>Eukaryota</taxon>
        <taxon>Metazoa</taxon>
        <taxon>Ecdysozoa</taxon>
        <taxon>Arthropoda</taxon>
        <taxon>Hexapoda</taxon>
        <taxon>Insecta</taxon>
        <taxon>Pterygota</taxon>
        <taxon>Neoptera</taxon>
        <taxon>Endopterygota</taxon>
        <taxon>Coleoptera</taxon>
        <taxon>Polyphaga</taxon>
        <taxon>Scarabaeiformia</taxon>
        <taxon>Scarabaeidae</taxon>
        <taxon>Rutelinae</taxon>
        <taxon>Popillia</taxon>
    </lineage>
</organism>
<feature type="transmembrane region" description="Helical" evidence="1">
    <location>
        <begin position="35"/>
        <end position="53"/>
    </location>
</feature>
<sequence>MPHQYSTALSHMILAGTGLYCLIQYRHGEICQLPCAMFGIIITNSVLGIWRWGNPDHGDKLEKPYNFTFYLQTIFVMPCIAGQIWLMNGYEQILAYLHPMLSCIPFTAYFADKNKCGDVIDFLMFLKISAFGFDNSIDEKKSRSRCHSLGYFVKIHSKIWYCFGKRCLAKGIGDGKALVELPDILHLMTVTPSPISLIFWELLS</sequence>
<dbReference type="EMBL" id="JASPKY010000116">
    <property type="protein sequence ID" value="KAK9736248.1"/>
    <property type="molecule type" value="Genomic_DNA"/>
</dbReference>
<evidence type="ECO:0000256" key="1">
    <source>
        <dbReference type="SAM" id="Phobius"/>
    </source>
</evidence>
<keyword evidence="1" id="KW-0812">Transmembrane</keyword>
<name>A0AAW1LQN6_POPJA</name>
<feature type="transmembrane region" description="Helical" evidence="1">
    <location>
        <begin position="65"/>
        <end position="86"/>
    </location>
</feature>
<comment type="caution">
    <text evidence="2">The sequence shown here is derived from an EMBL/GenBank/DDBJ whole genome shotgun (WGS) entry which is preliminary data.</text>
</comment>
<feature type="transmembrane region" description="Helical" evidence="1">
    <location>
        <begin position="6"/>
        <end position="23"/>
    </location>
</feature>
<accession>A0AAW1LQN6</accession>
<protein>
    <submittedName>
        <fullName evidence="2">Uncharacterized protein</fullName>
    </submittedName>
</protein>
<reference evidence="2 3" key="1">
    <citation type="journal article" date="2024" name="BMC Genomics">
        <title>De novo assembly and annotation of Popillia japonica's genome with initial clues to its potential as an invasive pest.</title>
        <authorList>
            <person name="Cucini C."/>
            <person name="Boschi S."/>
            <person name="Funari R."/>
            <person name="Cardaioli E."/>
            <person name="Iannotti N."/>
            <person name="Marturano G."/>
            <person name="Paoli F."/>
            <person name="Bruttini M."/>
            <person name="Carapelli A."/>
            <person name="Frati F."/>
            <person name="Nardi F."/>
        </authorList>
    </citation>
    <scope>NUCLEOTIDE SEQUENCE [LARGE SCALE GENOMIC DNA]</scope>
    <source>
        <strain evidence="2">DMR45628</strain>
    </source>
</reference>